<feature type="active site" description="Proton acceptor" evidence="2">
    <location>
        <position position="72"/>
    </location>
</feature>
<dbReference type="RefSeq" id="WP_256600893.1">
    <property type="nucleotide sequence ID" value="NZ_JANIBJ010000005.1"/>
</dbReference>
<dbReference type="EMBL" id="JANIBJ010000005">
    <property type="protein sequence ID" value="MCQ8103210.1"/>
    <property type="molecule type" value="Genomic_DNA"/>
</dbReference>
<dbReference type="InterPro" id="IPR018520">
    <property type="entry name" value="UPP_synth-like_CS"/>
</dbReference>
<dbReference type="NCBIfam" id="NF011405">
    <property type="entry name" value="PRK14830.1"/>
    <property type="match status" value="1"/>
</dbReference>
<evidence type="ECO:0000313" key="4">
    <source>
        <dbReference type="Proteomes" id="UP001524499"/>
    </source>
</evidence>
<feature type="binding site" evidence="2">
    <location>
        <position position="73"/>
    </location>
    <ligand>
        <name>substrate</name>
    </ligand>
</feature>
<dbReference type="PROSITE" id="PS01066">
    <property type="entry name" value="UPP_SYNTHASE"/>
    <property type="match status" value="1"/>
</dbReference>
<keyword evidence="4" id="KW-1185">Reference proteome</keyword>
<sequence length="254" mass="28948">MADELASSVIVNGSIPRHIAIIMDGNGRWAQKRMMPRIMGHHAGVKAVRKIVEYCAKQNVEVLSLFAFSSENWRRPKDEVSLLMELFMSTLQSQVDKLDKNNIRLRIIGDKEAFPDKLREKIHAAEAQTAQNSGLTLVIAANYGGRWDIAQAAQKIAHAVKVGQIDERDVNEDLLNRYLVTADLPEPDLFIRSGGEERVSNFLLWQLAYTEFFFTDVLWPDFDQAMMQTAMDSFKGRQRRFGHTGEQVIDKRIL</sequence>
<feature type="binding site" evidence="2">
    <location>
        <position position="211"/>
    </location>
    <ligand>
        <name>Mg(2+)</name>
        <dbReference type="ChEBI" id="CHEBI:18420"/>
    </ligand>
</feature>
<comment type="caution">
    <text evidence="3">The sequence shown here is derived from an EMBL/GenBank/DDBJ whole genome shotgun (WGS) entry which is preliminary data.</text>
</comment>
<comment type="similarity">
    <text evidence="2">Belongs to the UPP synthase family.</text>
</comment>
<evidence type="ECO:0000256" key="2">
    <source>
        <dbReference type="HAMAP-Rule" id="MF_01139"/>
    </source>
</evidence>
<protein>
    <recommendedName>
        <fullName evidence="2">Ditrans,polycis-undecaprenyl-diphosphate synthase ((2E,6E)-farnesyl-diphosphate specific)</fullName>
        <ecNumber evidence="2">2.5.1.31</ecNumber>
    </recommendedName>
    <alternativeName>
        <fullName evidence="2">Ditrans,polycis-undecaprenylcistransferase</fullName>
    </alternativeName>
    <alternativeName>
        <fullName evidence="2">Undecaprenyl diphosphate synthase</fullName>
        <shortName evidence="2">UDS</shortName>
    </alternativeName>
    <alternativeName>
        <fullName evidence="2">Undecaprenyl pyrophosphate synthase</fullName>
        <shortName evidence="2">UPP synthase</shortName>
    </alternativeName>
</protein>
<dbReference type="PANTHER" id="PTHR10291:SF0">
    <property type="entry name" value="DEHYDRODOLICHYL DIPHOSPHATE SYNTHASE 2"/>
    <property type="match status" value="1"/>
</dbReference>
<dbReference type="InterPro" id="IPR036424">
    <property type="entry name" value="UPP_synth-like_sf"/>
</dbReference>
<feature type="binding site" evidence="2">
    <location>
        <position position="41"/>
    </location>
    <ligand>
        <name>substrate</name>
    </ligand>
</feature>
<feature type="binding site" evidence="2">
    <location>
        <position position="192"/>
    </location>
    <ligand>
        <name>substrate</name>
    </ligand>
</feature>
<keyword evidence="2" id="KW-0460">Magnesium</keyword>
<gene>
    <name evidence="2" type="primary">uppS</name>
    <name evidence="3" type="ORF">NP590_03745</name>
</gene>
<accession>A0ABT1TCM8</accession>
<dbReference type="CDD" id="cd00475">
    <property type="entry name" value="Cis_IPPS"/>
    <property type="match status" value="1"/>
</dbReference>
<proteinExistence type="inferred from homology"/>
<feature type="active site" evidence="2">
    <location>
        <position position="24"/>
    </location>
</feature>
<keyword evidence="2" id="KW-0479">Metal-binding</keyword>
<organism evidence="3 4">
    <name type="scientific">Methylomonas subterranea</name>
    <dbReference type="NCBI Taxonomy" id="2952225"/>
    <lineage>
        <taxon>Bacteria</taxon>
        <taxon>Pseudomonadati</taxon>
        <taxon>Pseudomonadota</taxon>
        <taxon>Gammaproteobacteria</taxon>
        <taxon>Methylococcales</taxon>
        <taxon>Methylococcaceae</taxon>
        <taxon>Methylomonas</taxon>
    </lineage>
</organism>
<keyword evidence="1 2" id="KW-0808">Transferase</keyword>
<feature type="binding site" evidence="2">
    <location>
        <position position="24"/>
    </location>
    <ligand>
        <name>Mg(2+)</name>
        <dbReference type="ChEBI" id="CHEBI:18420"/>
    </ligand>
</feature>
<feature type="binding site" evidence="2">
    <location>
        <begin position="69"/>
        <end position="71"/>
    </location>
    <ligand>
        <name>substrate</name>
    </ligand>
</feature>
<dbReference type="HAMAP" id="MF_01139">
    <property type="entry name" value="ISPT"/>
    <property type="match status" value="1"/>
</dbReference>
<keyword evidence="2" id="KW-0961">Cell wall biogenesis/degradation</keyword>
<feature type="binding site" evidence="2">
    <location>
        <begin position="198"/>
        <end position="200"/>
    </location>
    <ligand>
        <name>substrate</name>
    </ligand>
</feature>
<comment type="cofactor">
    <cofactor evidence="2">
        <name>Mg(2+)</name>
        <dbReference type="ChEBI" id="CHEBI:18420"/>
    </cofactor>
    <text evidence="2">Binds 2 magnesium ions per subunit.</text>
</comment>
<comment type="function">
    <text evidence="2">Catalyzes the sequential condensation of isopentenyl diphosphate (IPP) with (2E,6E)-farnesyl diphosphate (E,E-FPP) to yield (2Z,6Z,10Z,14Z,18Z,22Z,26Z,30Z,34E,38E)-undecaprenyl diphosphate (di-trans,octa-cis-UPP). UPP is the precursor of glycosyl carrier lipid in the biosynthesis of bacterial cell wall polysaccharide components such as peptidoglycan and lipopolysaccharide.</text>
</comment>
<feature type="binding site" evidence="2">
    <location>
        <position position="29"/>
    </location>
    <ligand>
        <name>substrate</name>
    </ligand>
</feature>
<keyword evidence="2" id="KW-0573">Peptidoglycan synthesis</keyword>
<feature type="binding site" evidence="2">
    <location>
        <begin position="25"/>
        <end position="28"/>
    </location>
    <ligand>
        <name>substrate</name>
    </ligand>
</feature>
<feature type="binding site" evidence="2">
    <location>
        <position position="75"/>
    </location>
    <ligand>
        <name>substrate</name>
    </ligand>
</feature>
<dbReference type="Pfam" id="PF01255">
    <property type="entry name" value="Prenyltransf"/>
    <property type="match status" value="1"/>
</dbReference>
<evidence type="ECO:0000256" key="1">
    <source>
        <dbReference type="ARBA" id="ARBA00022679"/>
    </source>
</evidence>
<dbReference type="EC" id="2.5.1.31" evidence="2"/>
<feature type="binding site" evidence="2">
    <location>
        <position position="37"/>
    </location>
    <ligand>
        <name>substrate</name>
    </ligand>
</feature>
<comment type="catalytic activity">
    <reaction evidence="2">
        <text>8 isopentenyl diphosphate + (2E,6E)-farnesyl diphosphate = di-trans,octa-cis-undecaprenyl diphosphate + 8 diphosphate</text>
        <dbReference type="Rhea" id="RHEA:27551"/>
        <dbReference type="ChEBI" id="CHEBI:33019"/>
        <dbReference type="ChEBI" id="CHEBI:58405"/>
        <dbReference type="ChEBI" id="CHEBI:128769"/>
        <dbReference type="ChEBI" id="CHEBI:175763"/>
        <dbReference type="EC" id="2.5.1.31"/>
    </reaction>
</comment>
<name>A0ABT1TCM8_9GAMM</name>
<comment type="subunit">
    <text evidence="2">Homodimer.</text>
</comment>
<dbReference type="Proteomes" id="UP001524499">
    <property type="component" value="Unassembled WGS sequence"/>
</dbReference>
<dbReference type="GO" id="GO:0016740">
    <property type="term" value="F:transferase activity"/>
    <property type="evidence" value="ECO:0007669"/>
    <property type="project" value="UniProtKB-KW"/>
</dbReference>
<dbReference type="SUPFAM" id="SSF64005">
    <property type="entry name" value="Undecaprenyl diphosphate synthase"/>
    <property type="match status" value="1"/>
</dbReference>
<keyword evidence="2" id="KW-0133">Cell shape</keyword>
<dbReference type="PANTHER" id="PTHR10291">
    <property type="entry name" value="DEHYDRODOLICHYL DIPHOSPHATE SYNTHASE FAMILY MEMBER"/>
    <property type="match status" value="1"/>
</dbReference>
<dbReference type="Gene3D" id="3.40.1180.10">
    <property type="entry name" value="Decaprenyl diphosphate synthase-like"/>
    <property type="match status" value="1"/>
</dbReference>
<reference evidence="3 4" key="1">
    <citation type="submission" date="2022-07" db="EMBL/GenBank/DDBJ databases">
        <title>Methylomonas rivi sp. nov., Methylomonas rosea sp. nov., Methylomonas aureus sp. nov. and Methylomonas subterranea sp. nov., four novel methanotrophs isolated from a freshwater creek and the deep terrestrial subsurface.</title>
        <authorList>
            <person name="Abin C."/>
            <person name="Sankaranarayanan K."/>
            <person name="Garner C."/>
            <person name="Sindelar R."/>
            <person name="Kotary K."/>
            <person name="Garner R."/>
            <person name="Barclay S."/>
            <person name="Lawson P."/>
            <person name="Krumholz L."/>
        </authorList>
    </citation>
    <scope>NUCLEOTIDE SEQUENCE [LARGE SCALE GENOMIC DNA]</scope>
    <source>
        <strain evidence="3 4">SURF-2</strain>
    </source>
</reference>
<evidence type="ECO:0000313" key="3">
    <source>
        <dbReference type="EMBL" id="MCQ8103210.1"/>
    </source>
</evidence>
<dbReference type="InterPro" id="IPR001441">
    <property type="entry name" value="UPP_synth-like"/>
</dbReference>
<dbReference type="NCBIfam" id="TIGR00055">
    <property type="entry name" value="uppS"/>
    <property type="match status" value="1"/>
</dbReference>